<organism evidence="1 2">
    <name type="scientific">Aspergillus lucknowensis</name>
    <dbReference type="NCBI Taxonomy" id="176173"/>
    <lineage>
        <taxon>Eukaryota</taxon>
        <taxon>Fungi</taxon>
        <taxon>Dikarya</taxon>
        <taxon>Ascomycota</taxon>
        <taxon>Pezizomycotina</taxon>
        <taxon>Eurotiomycetes</taxon>
        <taxon>Eurotiomycetidae</taxon>
        <taxon>Eurotiales</taxon>
        <taxon>Aspergillaceae</taxon>
        <taxon>Aspergillus</taxon>
        <taxon>Aspergillus subgen. Nidulantes</taxon>
    </lineage>
</organism>
<dbReference type="GeneID" id="98139583"/>
<comment type="caution">
    <text evidence="1">The sequence shown here is derived from an EMBL/GenBank/DDBJ whole genome shotgun (WGS) entry which is preliminary data.</text>
</comment>
<dbReference type="RefSeq" id="XP_070891550.1">
    <property type="nucleotide sequence ID" value="XM_071024511.1"/>
</dbReference>
<accession>A0ABR4M7L6</accession>
<dbReference type="EMBL" id="JBFXLQ010000001">
    <property type="protein sequence ID" value="KAL2872572.1"/>
    <property type="molecule type" value="Genomic_DNA"/>
</dbReference>
<sequence>MSIEELRHSYTPIALDRMRVQSAQDFLSYWWINGKGKGQATDSFHNHEEFFAQWSSVLAGEVFWDVPSNSKAKSYGMYDWGGTHSGPTEIQAPGGTSDTLTGPRWLALPSNSYPEQYLSVWLQWTRVRDSRSLPCFDGIPVELQSGIPILKGMASAVTPEAVSR</sequence>
<protein>
    <submittedName>
        <fullName evidence="1">Uncharacterized protein</fullName>
    </submittedName>
</protein>
<name>A0ABR4M7L6_9EURO</name>
<proteinExistence type="predicted"/>
<keyword evidence="2" id="KW-1185">Reference proteome</keyword>
<evidence type="ECO:0000313" key="2">
    <source>
        <dbReference type="Proteomes" id="UP001610432"/>
    </source>
</evidence>
<gene>
    <name evidence="1" type="ORF">BJX67DRAFT_12883</name>
</gene>
<reference evidence="1 2" key="1">
    <citation type="submission" date="2024-07" db="EMBL/GenBank/DDBJ databases">
        <title>Section-level genome sequencing and comparative genomics of Aspergillus sections Usti and Cavernicolus.</title>
        <authorList>
            <consortium name="Lawrence Berkeley National Laboratory"/>
            <person name="Nybo J.L."/>
            <person name="Vesth T.C."/>
            <person name="Theobald S."/>
            <person name="Frisvad J.C."/>
            <person name="Larsen T.O."/>
            <person name="Kjaerboelling I."/>
            <person name="Rothschild-Mancinelli K."/>
            <person name="Lyhne E.K."/>
            <person name="Kogle M.E."/>
            <person name="Barry K."/>
            <person name="Clum A."/>
            <person name="Na H."/>
            <person name="Ledsgaard L."/>
            <person name="Lin J."/>
            <person name="Lipzen A."/>
            <person name="Kuo A."/>
            <person name="Riley R."/>
            <person name="Mondo S."/>
            <person name="Labutti K."/>
            <person name="Haridas S."/>
            <person name="Pangalinan J."/>
            <person name="Salamov A.A."/>
            <person name="Simmons B.A."/>
            <person name="Magnuson J.K."/>
            <person name="Chen J."/>
            <person name="Drula E."/>
            <person name="Henrissat B."/>
            <person name="Wiebenga A."/>
            <person name="Lubbers R.J."/>
            <person name="Gomes A.C."/>
            <person name="Macurrencykelacurrency M.R."/>
            <person name="Stajich J."/>
            <person name="Grigoriev I.V."/>
            <person name="Mortensen U.H."/>
            <person name="De Vries R.P."/>
            <person name="Baker S.E."/>
            <person name="Andersen M.R."/>
        </authorList>
    </citation>
    <scope>NUCLEOTIDE SEQUENCE [LARGE SCALE GENOMIC DNA]</scope>
    <source>
        <strain evidence="1 2">CBS 449.75</strain>
    </source>
</reference>
<evidence type="ECO:0000313" key="1">
    <source>
        <dbReference type="EMBL" id="KAL2872572.1"/>
    </source>
</evidence>
<dbReference type="Proteomes" id="UP001610432">
    <property type="component" value="Unassembled WGS sequence"/>
</dbReference>